<feature type="repeat" description="WD" evidence="1">
    <location>
        <begin position="575"/>
        <end position="609"/>
    </location>
</feature>
<proteinExistence type="predicted"/>
<comment type="caution">
    <text evidence="3">The sequence shown here is derived from an EMBL/GenBank/DDBJ whole genome shotgun (WGS) entry which is preliminary data.</text>
</comment>
<dbReference type="InterPro" id="IPR051859">
    <property type="entry name" value="DCAF"/>
</dbReference>
<dbReference type="GO" id="GO:0043161">
    <property type="term" value="P:proteasome-mediated ubiquitin-dependent protein catabolic process"/>
    <property type="evidence" value="ECO:0007669"/>
    <property type="project" value="TreeGrafter"/>
</dbReference>
<evidence type="ECO:0008006" key="5">
    <source>
        <dbReference type="Google" id="ProtNLM"/>
    </source>
</evidence>
<dbReference type="PROSITE" id="PS50294">
    <property type="entry name" value="WD_REPEATS_REGION"/>
    <property type="match status" value="2"/>
</dbReference>
<feature type="repeat" description="WD" evidence="1">
    <location>
        <begin position="528"/>
        <end position="562"/>
    </location>
</feature>
<dbReference type="AlphaFoldDB" id="A0AAN6JQ08"/>
<accession>A0AAN6JQ08</accession>
<dbReference type="Gene3D" id="2.130.10.10">
    <property type="entry name" value="YVTN repeat-like/Quinoprotein amine dehydrogenase"/>
    <property type="match status" value="1"/>
</dbReference>
<feature type="region of interest" description="Disordered" evidence="2">
    <location>
        <begin position="451"/>
        <end position="471"/>
    </location>
</feature>
<reference evidence="3" key="1">
    <citation type="journal article" date="2023" name="PhytoFront">
        <title>Draft Genome Resources of Seven Strains of Tilletia horrida, Causal Agent of Kernel Smut of Rice.</title>
        <authorList>
            <person name="Khanal S."/>
            <person name="Antony Babu S."/>
            <person name="Zhou X.G."/>
        </authorList>
    </citation>
    <scope>NUCLEOTIDE SEQUENCE</scope>
    <source>
        <strain evidence="3">TX6</strain>
    </source>
</reference>
<feature type="compositionally biased region" description="Acidic residues" evidence="2">
    <location>
        <begin position="451"/>
        <end position="463"/>
    </location>
</feature>
<feature type="region of interest" description="Disordered" evidence="2">
    <location>
        <begin position="231"/>
        <end position="274"/>
    </location>
</feature>
<feature type="compositionally biased region" description="Acidic residues" evidence="2">
    <location>
        <begin position="237"/>
        <end position="248"/>
    </location>
</feature>
<name>A0AAN6JQ08_9BASI</name>
<evidence type="ECO:0000256" key="1">
    <source>
        <dbReference type="PROSITE-ProRule" id="PRU00221"/>
    </source>
</evidence>
<keyword evidence="1" id="KW-0853">WD repeat</keyword>
<feature type="compositionally biased region" description="Basic and acidic residues" evidence="2">
    <location>
        <begin position="255"/>
        <end position="270"/>
    </location>
</feature>
<evidence type="ECO:0000313" key="3">
    <source>
        <dbReference type="EMBL" id="KAK0545453.1"/>
    </source>
</evidence>
<keyword evidence="4" id="KW-1185">Reference proteome</keyword>
<dbReference type="PANTHER" id="PTHR19847">
    <property type="entry name" value="DDB1- AND CUL4-ASSOCIATED FACTOR 11"/>
    <property type="match status" value="1"/>
</dbReference>
<dbReference type="InterPro" id="IPR015943">
    <property type="entry name" value="WD40/YVTN_repeat-like_dom_sf"/>
</dbReference>
<dbReference type="PANTHER" id="PTHR19847:SF7">
    <property type="entry name" value="DDB1- AND CUL4-ASSOCIATED FACTOR 11"/>
    <property type="match status" value="1"/>
</dbReference>
<feature type="region of interest" description="Disordered" evidence="2">
    <location>
        <begin position="1"/>
        <end position="189"/>
    </location>
</feature>
<dbReference type="GO" id="GO:0080008">
    <property type="term" value="C:Cul4-RING E3 ubiquitin ligase complex"/>
    <property type="evidence" value="ECO:0007669"/>
    <property type="project" value="TreeGrafter"/>
</dbReference>
<feature type="compositionally biased region" description="Basic and acidic residues" evidence="2">
    <location>
        <begin position="10"/>
        <end position="22"/>
    </location>
</feature>
<gene>
    <name evidence="3" type="ORF">OC846_005663</name>
</gene>
<dbReference type="PROSITE" id="PS50082">
    <property type="entry name" value="WD_REPEATS_2"/>
    <property type="match status" value="2"/>
</dbReference>
<sequence length="808" mass="89550">MSGDNNRSVRFNERVRADRPNDPNRQSWALRSANAELGFDHDPDQEGDFQDAIEGEDGEDDDEDEDNSLAARLLRDAAIEFAQQNTDAAHEDEDEEDDDDDEDFYAAEVEFDDMLDADDLEVDDDGDEDYIDDDEDEGIEEYIAGGTGGQLLVAEDDEDEEMDEDAAEEDDGDDDEEDGADGEGGTGQREMGLLELLAALSSARRGAGLSAMALRALRQYAASSGARVVRVGANGEPTDDDDDDEDYDISSYRRSSRDQYQRPKMSDRWEQVAGPTQAGQEVLHSGEFGKTSMRPVDAPKGNFAPTKNLYGIINRQKTSTRPMPRHELSNYVPNTAGVEVARYEDPCYCGQFSEDSTFFYSCTQDFMVHMYDTTTSQPELKMRSSTTRFTNFKRLGTQVTSLRPIKSIRGRQGTWTITDANLSPDNRFMIYSSITPYVHLVPTGFGEEDPLDDYSADEVDSVDPENPSHSEKQVRLDFGASPSRQGWYDSGSLWSIRFSGDSREIVAGAGSGDIAVYDIEARRQSLRVSGHERDVNAVAFADKQTGNILISGSDDSYVKVWDRRALRHGRAAGVLAGHTEGVTFVSPKGDGNYCVSNGKDQCAKLWDLRLMHAGSQYDRLSRLDYGIDGFDYRTGFTRPDDCSVMTFRGHAVLRTLIRCHFSPIATTGQKYIYSGSADGFIHIWSLDGRVVQVLDRSQVRPLVADPVEGAAAPSGPDYELDVSDEADPSLTHDGFEGRYASLLGAPRRMPTCVRDVSWHSAEPSLMSTAWNGANRTQGSIAKHEWKDFGKRGLSFEDALEKARLEAAR</sequence>
<organism evidence="3 4">
    <name type="scientific">Tilletia horrida</name>
    <dbReference type="NCBI Taxonomy" id="155126"/>
    <lineage>
        <taxon>Eukaryota</taxon>
        <taxon>Fungi</taxon>
        <taxon>Dikarya</taxon>
        <taxon>Basidiomycota</taxon>
        <taxon>Ustilaginomycotina</taxon>
        <taxon>Exobasidiomycetes</taxon>
        <taxon>Tilletiales</taxon>
        <taxon>Tilletiaceae</taxon>
        <taxon>Tilletia</taxon>
    </lineage>
</organism>
<protein>
    <recommendedName>
        <fullName evidence="5">WD40 repeat-like protein</fullName>
    </recommendedName>
</protein>
<evidence type="ECO:0000256" key="2">
    <source>
        <dbReference type="SAM" id="MobiDB-lite"/>
    </source>
</evidence>
<dbReference type="Proteomes" id="UP001176517">
    <property type="component" value="Unassembled WGS sequence"/>
</dbReference>
<feature type="compositionally biased region" description="Acidic residues" evidence="2">
    <location>
        <begin position="154"/>
        <end position="181"/>
    </location>
</feature>
<dbReference type="SUPFAM" id="SSF50978">
    <property type="entry name" value="WD40 repeat-like"/>
    <property type="match status" value="1"/>
</dbReference>
<dbReference type="InterPro" id="IPR036322">
    <property type="entry name" value="WD40_repeat_dom_sf"/>
</dbReference>
<dbReference type="EMBL" id="JAPDMZ010000230">
    <property type="protein sequence ID" value="KAK0545453.1"/>
    <property type="molecule type" value="Genomic_DNA"/>
</dbReference>
<evidence type="ECO:0000313" key="4">
    <source>
        <dbReference type="Proteomes" id="UP001176517"/>
    </source>
</evidence>
<dbReference type="SMART" id="SM00320">
    <property type="entry name" value="WD40"/>
    <property type="match status" value="6"/>
</dbReference>
<feature type="compositionally biased region" description="Acidic residues" evidence="2">
    <location>
        <begin position="90"/>
        <end position="140"/>
    </location>
</feature>
<dbReference type="InterPro" id="IPR001680">
    <property type="entry name" value="WD40_rpt"/>
</dbReference>
<feature type="compositionally biased region" description="Acidic residues" evidence="2">
    <location>
        <begin position="45"/>
        <end position="67"/>
    </location>
</feature>
<dbReference type="Pfam" id="PF00400">
    <property type="entry name" value="WD40"/>
    <property type="match status" value="3"/>
</dbReference>